<evidence type="ECO:0008006" key="4">
    <source>
        <dbReference type="Google" id="ProtNLM"/>
    </source>
</evidence>
<protein>
    <recommendedName>
        <fullName evidence="4">General secretion pathway GspH domain-containing protein</fullName>
    </recommendedName>
</protein>
<proteinExistence type="predicted"/>
<dbReference type="InterPro" id="IPR045584">
    <property type="entry name" value="Pilin-like"/>
</dbReference>
<accession>A0A1F7H1Y7</accession>
<dbReference type="SUPFAM" id="SSF54523">
    <property type="entry name" value="Pili subunits"/>
    <property type="match status" value="1"/>
</dbReference>
<dbReference type="InterPro" id="IPR012902">
    <property type="entry name" value="N_methyl_site"/>
</dbReference>
<keyword evidence="1" id="KW-0812">Transmembrane</keyword>
<keyword evidence="1" id="KW-1133">Transmembrane helix</keyword>
<sequence length="161" mass="17773">MKKSLAGFTLIELIVTLSILVILTGLTSVNLLGFYAKNTLNTSIPILISDLKQQQLKAMVGDTEGDTSHAAYGIYFQSDRYTLFQGSSYSDLDTANFDIILNRDLQFSNIILPGSQIVFASGSGEVANYNQSFDYVTLKNTSTDETKTVRINQYGTIINIY</sequence>
<gene>
    <name evidence="2" type="ORF">A3C25_03340</name>
</gene>
<comment type="caution">
    <text evidence="2">The sequence shown here is derived from an EMBL/GenBank/DDBJ whole genome shotgun (WGS) entry which is preliminary data.</text>
</comment>
<name>A0A1F7H1Y7_9BACT</name>
<reference evidence="2 3" key="1">
    <citation type="journal article" date="2016" name="Nat. Commun.">
        <title>Thousands of microbial genomes shed light on interconnected biogeochemical processes in an aquifer system.</title>
        <authorList>
            <person name="Anantharaman K."/>
            <person name="Brown C.T."/>
            <person name="Hug L.A."/>
            <person name="Sharon I."/>
            <person name="Castelle C.J."/>
            <person name="Probst A.J."/>
            <person name="Thomas B.C."/>
            <person name="Singh A."/>
            <person name="Wilkins M.J."/>
            <person name="Karaoz U."/>
            <person name="Brodie E.L."/>
            <person name="Williams K.H."/>
            <person name="Hubbard S.S."/>
            <person name="Banfield J.F."/>
        </authorList>
    </citation>
    <scope>NUCLEOTIDE SEQUENCE [LARGE SCALE GENOMIC DNA]</scope>
</reference>
<organism evidence="2 3">
    <name type="scientific">Candidatus Roizmanbacteria bacterium RIFCSPHIGHO2_02_FULL_38_11</name>
    <dbReference type="NCBI Taxonomy" id="1802039"/>
    <lineage>
        <taxon>Bacteria</taxon>
        <taxon>Candidatus Roizmaniibacteriota</taxon>
    </lineage>
</organism>
<dbReference type="NCBIfam" id="TIGR02532">
    <property type="entry name" value="IV_pilin_GFxxxE"/>
    <property type="match status" value="1"/>
</dbReference>
<dbReference type="Pfam" id="PF07963">
    <property type="entry name" value="N_methyl"/>
    <property type="match status" value="1"/>
</dbReference>
<feature type="transmembrane region" description="Helical" evidence="1">
    <location>
        <begin position="12"/>
        <end position="36"/>
    </location>
</feature>
<evidence type="ECO:0000256" key="1">
    <source>
        <dbReference type="SAM" id="Phobius"/>
    </source>
</evidence>
<dbReference type="EMBL" id="MFZO01000019">
    <property type="protein sequence ID" value="OGK25063.1"/>
    <property type="molecule type" value="Genomic_DNA"/>
</dbReference>
<dbReference type="AlphaFoldDB" id="A0A1F7H1Y7"/>
<keyword evidence="1" id="KW-0472">Membrane</keyword>
<evidence type="ECO:0000313" key="2">
    <source>
        <dbReference type="EMBL" id="OGK25063.1"/>
    </source>
</evidence>
<evidence type="ECO:0000313" key="3">
    <source>
        <dbReference type="Proteomes" id="UP000177913"/>
    </source>
</evidence>
<dbReference type="Proteomes" id="UP000177913">
    <property type="component" value="Unassembled WGS sequence"/>
</dbReference>